<dbReference type="PROSITE" id="PS50005">
    <property type="entry name" value="TPR"/>
    <property type="match status" value="2"/>
</dbReference>
<dbReference type="PANTHER" id="PTHR45641">
    <property type="entry name" value="TETRATRICOPEPTIDE REPEAT PROTEIN (AFU_ORTHOLOGUE AFUA_6G03870)"/>
    <property type="match status" value="1"/>
</dbReference>
<evidence type="ECO:0000256" key="3">
    <source>
        <dbReference type="PROSITE-ProRule" id="PRU00339"/>
    </source>
</evidence>
<evidence type="ECO:0000256" key="1">
    <source>
        <dbReference type="ARBA" id="ARBA00022737"/>
    </source>
</evidence>
<feature type="compositionally biased region" description="Polar residues" evidence="4">
    <location>
        <begin position="15"/>
        <end position="24"/>
    </location>
</feature>
<dbReference type="Proteomes" id="UP001153069">
    <property type="component" value="Unassembled WGS sequence"/>
</dbReference>
<dbReference type="OrthoDB" id="194358at2759"/>
<keyword evidence="2 3" id="KW-0802">TPR repeat</keyword>
<reference evidence="5" key="1">
    <citation type="submission" date="2020-06" db="EMBL/GenBank/DDBJ databases">
        <authorList>
            <consortium name="Plant Systems Biology data submission"/>
        </authorList>
    </citation>
    <scope>NUCLEOTIDE SEQUENCE</scope>
    <source>
        <strain evidence="5">D6</strain>
    </source>
</reference>
<dbReference type="SMART" id="SM00028">
    <property type="entry name" value="TPR"/>
    <property type="match status" value="5"/>
</dbReference>
<comment type="caution">
    <text evidence="5">The sequence shown here is derived from an EMBL/GenBank/DDBJ whole genome shotgun (WGS) entry which is preliminary data.</text>
</comment>
<keyword evidence="1" id="KW-0677">Repeat</keyword>
<dbReference type="PROSITE" id="PS50293">
    <property type="entry name" value="TPR_REGION"/>
    <property type="match status" value="1"/>
</dbReference>
<name>A0A9N8EDI4_9STRA</name>
<evidence type="ECO:0000256" key="2">
    <source>
        <dbReference type="ARBA" id="ARBA00022803"/>
    </source>
</evidence>
<dbReference type="AlphaFoldDB" id="A0A9N8EDI4"/>
<dbReference type="Gene3D" id="1.25.40.10">
    <property type="entry name" value="Tetratricopeptide repeat domain"/>
    <property type="match status" value="2"/>
</dbReference>
<sequence>MSSEDSPTPRPAVSTAGTATNNTSHQHKPKKDSAPLDTLGVSVHHLQHVLLAQEILTSTDASTGNFLSRDSKIYEIENLKGPPGIIRTRGTNTVCPIDGRLGSAYVHCLQGDDHVGEATHMLSYSWNYSIGDIVDTLSDFCHQHKLNPKRTYIWICCLCVNQHRVVEHSAQQEQSGMIVNPANNKVDFFAIFGERVKKIGHLLAMMAPWNAPIYITRVWCIFEVFTAHTTNACKVDIVMPPKEKQSLEQDVVDNGGGIDALYETLCNTKVEKAKASVESDRLAILGQVESDVGYSVLNNRVNDLLRGWMHGVLTQLVSARENTNDKDYVVFCNRIGDIFQHNGEHSASMKLHQTALAICETVLGENHEKTGKTRSLIGDVFLERGDYEGALFKYKEALAIGLSVFGESHPEVALTHNRIGHVLSDLGDKEGALTKYKETLAIQKSVLDEDHPAVATTYNNIGLILKEQGDYEGALSKYEEALAITVSALGKDHPEVAATYNNIGLAIQKMGDYERALSKHEEALAIQLSALGRSSRLVTLQQHCRLERCNKKVLCQNMTKLLPLDCQLGQEYILMWQPLKILGLY</sequence>
<dbReference type="InterPro" id="IPR011990">
    <property type="entry name" value="TPR-like_helical_dom_sf"/>
</dbReference>
<protein>
    <submittedName>
        <fullName evidence="5">Kinesin light chain</fullName>
    </submittedName>
</protein>
<dbReference type="SUPFAM" id="SSF48452">
    <property type="entry name" value="TPR-like"/>
    <property type="match status" value="2"/>
</dbReference>
<feature type="region of interest" description="Disordered" evidence="4">
    <location>
        <begin position="1"/>
        <end position="36"/>
    </location>
</feature>
<evidence type="ECO:0000256" key="4">
    <source>
        <dbReference type="SAM" id="MobiDB-lite"/>
    </source>
</evidence>
<proteinExistence type="predicted"/>
<dbReference type="EMBL" id="CAICTM010000844">
    <property type="protein sequence ID" value="CAB9517276.1"/>
    <property type="molecule type" value="Genomic_DNA"/>
</dbReference>
<organism evidence="5 6">
    <name type="scientific">Seminavis robusta</name>
    <dbReference type="NCBI Taxonomy" id="568900"/>
    <lineage>
        <taxon>Eukaryota</taxon>
        <taxon>Sar</taxon>
        <taxon>Stramenopiles</taxon>
        <taxon>Ochrophyta</taxon>
        <taxon>Bacillariophyta</taxon>
        <taxon>Bacillariophyceae</taxon>
        <taxon>Bacillariophycidae</taxon>
        <taxon>Naviculales</taxon>
        <taxon>Naviculaceae</taxon>
        <taxon>Seminavis</taxon>
    </lineage>
</organism>
<dbReference type="InterPro" id="IPR019734">
    <property type="entry name" value="TPR_rpt"/>
</dbReference>
<feature type="repeat" description="TPR" evidence="3">
    <location>
        <begin position="497"/>
        <end position="530"/>
    </location>
</feature>
<dbReference type="Pfam" id="PF13424">
    <property type="entry name" value="TPR_12"/>
    <property type="match status" value="2"/>
</dbReference>
<gene>
    <name evidence="5" type="ORF">SEMRO_845_G210030.1</name>
</gene>
<keyword evidence="6" id="KW-1185">Reference proteome</keyword>
<evidence type="ECO:0000313" key="6">
    <source>
        <dbReference type="Proteomes" id="UP001153069"/>
    </source>
</evidence>
<dbReference type="PANTHER" id="PTHR45641:SF1">
    <property type="entry name" value="AAA+ ATPASE DOMAIN-CONTAINING PROTEIN"/>
    <property type="match status" value="1"/>
</dbReference>
<feature type="repeat" description="TPR" evidence="3">
    <location>
        <begin position="455"/>
        <end position="488"/>
    </location>
</feature>
<accession>A0A9N8EDI4</accession>
<dbReference type="Pfam" id="PF13374">
    <property type="entry name" value="TPR_10"/>
    <property type="match status" value="1"/>
</dbReference>
<evidence type="ECO:0000313" key="5">
    <source>
        <dbReference type="EMBL" id="CAB9517276.1"/>
    </source>
</evidence>